<evidence type="ECO:0000313" key="6">
    <source>
        <dbReference type="EMBL" id="MDQ0214521.1"/>
    </source>
</evidence>
<evidence type="ECO:0000259" key="5">
    <source>
        <dbReference type="PROSITE" id="PS50977"/>
    </source>
</evidence>
<dbReference type="PANTHER" id="PTHR47506:SF3">
    <property type="entry name" value="HTH-TYPE TRANSCRIPTIONAL REGULATOR LMRA"/>
    <property type="match status" value="1"/>
</dbReference>
<keyword evidence="3" id="KW-0804">Transcription</keyword>
<evidence type="ECO:0000256" key="1">
    <source>
        <dbReference type="ARBA" id="ARBA00023015"/>
    </source>
</evidence>
<dbReference type="InterPro" id="IPR009057">
    <property type="entry name" value="Homeodomain-like_sf"/>
</dbReference>
<evidence type="ECO:0000313" key="7">
    <source>
        <dbReference type="Proteomes" id="UP001237207"/>
    </source>
</evidence>
<dbReference type="PANTHER" id="PTHR47506">
    <property type="entry name" value="TRANSCRIPTIONAL REGULATORY PROTEIN"/>
    <property type="match status" value="1"/>
</dbReference>
<accession>A0AAJ1T3D1</accession>
<dbReference type="InterPro" id="IPR023772">
    <property type="entry name" value="DNA-bd_HTH_TetR-type_CS"/>
</dbReference>
<sequence>MTDSFIADARREQIIIACIDTLEEIGYNNLSLTKVAKRAKISAGLISYHFKDKFDLMMQTLLYVQERQYHFIAKHVECASTPLEKIEAYITAYLTYQDTHFNNTIALIEIVFNAQTNAGMPLYRLEDDEIEPVRSMLTNLLIQGKEHGVFTQTLHVEATTAFIIGALEERMLQSNTFVTLEVYTKELVKMVKKIISNDRGED</sequence>
<gene>
    <name evidence="6" type="ORF">J2S13_000917</name>
</gene>
<dbReference type="Gene3D" id="1.10.357.10">
    <property type="entry name" value="Tetracycline Repressor, domain 2"/>
    <property type="match status" value="1"/>
</dbReference>
<dbReference type="EMBL" id="JAUSUC010000007">
    <property type="protein sequence ID" value="MDQ0214521.1"/>
    <property type="molecule type" value="Genomic_DNA"/>
</dbReference>
<keyword evidence="7" id="KW-1185">Reference proteome</keyword>
<dbReference type="Pfam" id="PF00440">
    <property type="entry name" value="TetR_N"/>
    <property type="match status" value="1"/>
</dbReference>
<feature type="DNA-binding region" description="H-T-H motif" evidence="4">
    <location>
        <begin position="31"/>
        <end position="50"/>
    </location>
</feature>
<dbReference type="SUPFAM" id="SSF46689">
    <property type="entry name" value="Homeodomain-like"/>
    <property type="match status" value="1"/>
</dbReference>
<dbReference type="RefSeq" id="WP_307256503.1">
    <property type="nucleotide sequence ID" value="NZ_JAUSUC010000007.1"/>
</dbReference>
<feature type="domain" description="HTH tetR-type" evidence="5">
    <location>
        <begin position="8"/>
        <end position="68"/>
    </location>
</feature>
<dbReference type="AlphaFoldDB" id="A0AAJ1T3D1"/>
<proteinExistence type="predicted"/>
<comment type="caution">
    <text evidence="6">The sequence shown here is derived from an EMBL/GenBank/DDBJ whole genome shotgun (WGS) entry which is preliminary data.</text>
</comment>
<evidence type="ECO:0000256" key="4">
    <source>
        <dbReference type="PROSITE-ProRule" id="PRU00335"/>
    </source>
</evidence>
<dbReference type="SUPFAM" id="SSF48498">
    <property type="entry name" value="Tetracyclin repressor-like, C-terminal domain"/>
    <property type="match status" value="1"/>
</dbReference>
<keyword evidence="2 4" id="KW-0238">DNA-binding</keyword>
<dbReference type="Proteomes" id="UP001237207">
    <property type="component" value="Unassembled WGS sequence"/>
</dbReference>
<dbReference type="PROSITE" id="PS01081">
    <property type="entry name" value="HTH_TETR_1"/>
    <property type="match status" value="1"/>
</dbReference>
<reference evidence="6" key="1">
    <citation type="submission" date="2023-07" db="EMBL/GenBank/DDBJ databases">
        <title>Genomic Encyclopedia of Type Strains, Phase IV (KMG-IV): sequencing the most valuable type-strain genomes for metagenomic binning, comparative biology and taxonomic classification.</title>
        <authorList>
            <person name="Goeker M."/>
        </authorList>
    </citation>
    <scope>NUCLEOTIDE SEQUENCE</scope>
    <source>
        <strain evidence="6">DSM 23947</strain>
    </source>
</reference>
<dbReference type="PROSITE" id="PS50977">
    <property type="entry name" value="HTH_TETR_2"/>
    <property type="match status" value="1"/>
</dbReference>
<dbReference type="GO" id="GO:0003677">
    <property type="term" value="F:DNA binding"/>
    <property type="evidence" value="ECO:0007669"/>
    <property type="project" value="UniProtKB-UniRule"/>
</dbReference>
<keyword evidence="1" id="KW-0805">Transcription regulation</keyword>
<protein>
    <submittedName>
        <fullName evidence="6">AcrR family transcriptional regulator</fullName>
    </submittedName>
</protein>
<name>A0AAJ1T3D1_9BACI</name>
<dbReference type="InterPro" id="IPR001647">
    <property type="entry name" value="HTH_TetR"/>
</dbReference>
<evidence type="ECO:0000256" key="2">
    <source>
        <dbReference type="ARBA" id="ARBA00023125"/>
    </source>
</evidence>
<organism evidence="6 7">
    <name type="scientific">Oikeobacillus pervagus</name>
    <dbReference type="NCBI Taxonomy" id="1325931"/>
    <lineage>
        <taxon>Bacteria</taxon>
        <taxon>Bacillati</taxon>
        <taxon>Bacillota</taxon>
        <taxon>Bacilli</taxon>
        <taxon>Bacillales</taxon>
        <taxon>Bacillaceae</taxon>
        <taxon>Oikeobacillus</taxon>
    </lineage>
</organism>
<evidence type="ECO:0000256" key="3">
    <source>
        <dbReference type="ARBA" id="ARBA00023163"/>
    </source>
</evidence>
<dbReference type="InterPro" id="IPR036271">
    <property type="entry name" value="Tet_transcr_reg_TetR-rel_C_sf"/>
</dbReference>